<organism evidence="4 5">
    <name type="scientific">Littorina saxatilis</name>
    <dbReference type="NCBI Taxonomy" id="31220"/>
    <lineage>
        <taxon>Eukaryota</taxon>
        <taxon>Metazoa</taxon>
        <taxon>Spiralia</taxon>
        <taxon>Lophotrochozoa</taxon>
        <taxon>Mollusca</taxon>
        <taxon>Gastropoda</taxon>
        <taxon>Caenogastropoda</taxon>
        <taxon>Littorinimorpha</taxon>
        <taxon>Littorinoidea</taxon>
        <taxon>Littorinidae</taxon>
        <taxon>Littorina</taxon>
    </lineage>
</organism>
<feature type="domain" description="DDE Tnp4" evidence="3">
    <location>
        <begin position="29"/>
        <end position="116"/>
    </location>
</feature>
<evidence type="ECO:0000256" key="2">
    <source>
        <dbReference type="ARBA" id="ARBA00022723"/>
    </source>
</evidence>
<name>A0AAN9ATN3_9CAEN</name>
<keyword evidence="2" id="KW-0479">Metal-binding</keyword>
<keyword evidence="5" id="KW-1185">Reference proteome</keyword>
<dbReference type="InterPro" id="IPR027806">
    <property type="entry name" value="HARBI1_dom"/>
</dbReference>
<comment type="caution">
    <text evidence="4">The sequence shown here is derived from an EMBL/GenBank/DDBJ whole genome shotgun (WGS) entry which is preliminary data.</text>
</comment>
<evidence type="ECO:0000313" key="5">
    <source>
        <dbReference type="Proteomes" id="UP001374579"/>
    </source>
</evidence>
<sequence length="173" mass="19812">MNYFYIALRDLFQVVCDKDLFLDVFTGYDSRVFRNSDLVGVASNLPPEFHVIGDSAYPLCDYLLVPFRDKAQTRTRVDVERAIGLLNEKFRRLKDLDMTNIREVPTFIFSACVLHNFIILDNGVDEDDIDLSDSNDEDEEGGQCGGDHCMSAHKEDWKLQMFFLDNCCVSGKC</sequence>
<gene>
    <name evidence="4" type="ORF">V1264_008069</name>
</gene>
<proteinExistence type="predicted"/>
<evidence type="ECO:0000313" key="4">
    <source>
        <dbReference type="EMBL" id="KAK7092305.1"/>
    </source>
</evidence>
<evidence type="ECO:0000256" key="1">
    <source>
        <dbReference type="ARBA" id="ARBA00001968"/>
    </source>
</evidence>
<dbReference type="Pfam" id="PF13359">
    <property type="entry name" value="DDE_Tnp_4"/>
    <property type="match status" value="1"/>
</dbReference>
<dbReference type="Proteomes" id="UP001374579">
    <property type="component" value="Unassembled WGS sequence"/>
</dbReference>
<dbReference type="EMBL" id="JBAMIC010000021">
    <property type="protein sequence ID" value="KAK7092305.1"/>
    <property type="molecule type" value="Genomic_DNA"/>
</dbReference>
<accession>A0AAN9ATN3</accession>
<protein>
    <recommendedName>
        <fullName evidence="3">DDE Tnp4 domain-containing protein</fullName>
    </recommendedName>
</protein>
<evidence type="ECO:0000259" key="3">
    <source>
        <dbReference type="Pfam" id="PF13359"/>
    </source>
</evidence>
<reference evidence="4 5" key="1">
    <citation type="submission" date="2024-02" db="EMBL/GenBank/DDBJ databases">
        <title>Chromosome-scale genome assembly of the rough periwinkle Littorina saxatilis.</title>
        <authorList>
            <person name="De Jode A."/>
            <person name="Faria R."/>
            <person name="Formenti G."/>
            <person name="Sims Y."/>
            <person name="Smith T.P."/>
            <person name="Tracey A."/>
            <person name="Wood J.M.D."/>
            <person name="Zagrodzka Z.B."/>
            <person name="Johannesson K."/>
            <person name="Butlin R.K."/>
            <person name="Leder E.H."/>
        </authorList>
    </citation>
    <scope>NUCLEOTIDE SEQUENCE [LARGE SCALE GENOMIC DNA]</scope>
    <source>
        <strain evidence="4">Snail1</strain>
        <tissue evidence="4">Muscle</tissue>
    </source>
</reference>
<dbReference type="GO" id="GO:0046872">
    <property type="term" value="F:metal ion binding"/>
    <property type="evidence" value="ECO:0007669"/>
    <property type="project" value="UniProtKB-KW"/>
</dbReference>
<dbReference type="AlphaFoldDB" id="A0AAN9ATN3"/>
<comment type="cofactor">
    <cofactor evidence="1">
        <name>a divalent metal cation</name>
        <dbReference type="ChEBI" id="CHEBI:60240"/>
    </cofactor>
</comment>